<dbReference type="Proteomes" id="UP000063429">
    <property type="component" value="Chromosome"/>
</dbReference>
<evidence type="ECO:0000313" key="4">
    <source>
        <dbReference type="Proteomes" id="UP000063429"/>
    </source>
</evidence>
<name>A0ABN4I2Q4_9BURK</name>
<dbReference type="InterPro" id="IPR006059">
    <property type="entry name" value="SBP"/>
</dbReference>
<evidence type="ECO:0000313" key="3">
    <source>
        <dbReference type="EMBL" id="AKZ65239.1"/>
    </source>
</evidence>
<evidence type="ECO:0000256" key="2">
    <source>
        <dbReference type="SAM" id="SignalP"/>
    </source>
</evidence>
<feature type="signal peptide" evidence="2">
    <location>
        <begin position="1"/>
        <end position="22"/>
    </location>
</feature>
<evidence type="ECO:0000256" key="1">
    <source>
        <dbReference type="ARBA" id="ARBA00022729"/>
    </source>
</evidence>
<dbReference type="CDD" id="cd13589">
    <property type="entry name" value="PBP2_polyamine_RpCGA009"/>
    <property type="match status" value="1"/>
</dbReference>
<accession>A0ABN4I2Q4</accession>
<reference evidence="4" key="1">
    <citation type="journal article" date="2015" name="Genome Announc.">
        <title>Complete Genome Sequence of Herbaspirillum hiltneri N3 (DSM 17495), Isolated from Surface-Sterilized Wheat Roots.</title>
        <authorList>
            <person name="Guizelini D."/>
            <person name="Saizaki P.M."/>
            <person name="Coimbra N.A."/>
            <person name="Weiss V.A."/>
            <person name="Faoro H."/>
            <person name="Sfeir M.Z."/>
            <person name="Baura V.A."/>
            <person name="Monteiro R.A."/>
            <person name="Chubatsu L.S."/>
            <person name="Souza E.M."/>
            <person name="Cruz L.M."/>
            <person name="Pedrosa F.O."/>
            <person name="Raittz R.T."/>
            <person name="Marchaukoski J.N."/>
            <person name="Steffens M.B."/>
        </authorList>
    </citation>
    <scope>NUCLEOTIDE SEQUENCE [LARGE SCALE GENOMIC DNA]</scope>
    <source>
        <strain evidence="4">N3</strain>
    </source>
</reference>
<gene>
    <name evidence="3" type="ORF">F506_08215</name>
</gene>
<proteinExistence type="predicted"/>
<organism evidence="3 4">
    <name type="scientific">Herbaspirillum hiltneri N3</name>
    <dbReference type="NCBI Taxonomy" id="1262470"/>
    <lineage>
        <taxon>Bacteria</taxon>
        <taxon>Pseudomonadati</taxon>
        <taxon>Pseudomonadota</taxon>
        <taxon>Betaproteobacteria</taxon>
        <taxon>Burkholderiales</taxon>
        <taxon>Oxalobacteraceae</taxon>
        <taxon>Herbaspirillum</taxon>
    </lineage>
</organism>
<dbReference type="EMBL" id="CP011409">
    <property type="protein sequence ID" value="AKZ65239.1"/>
    <property type="molecule type" value="Genomic_DNA"/>
</dbReference>
<dbReference type="Pfam" id="PF13416">
    <property type="entry name" value="SBP_bac_8"/>
    <property type="match status" value="1"/>
</dbReference>
<dbReference type="PANTHER" id="PTHR30006">
    <property type="entry name" value="THIAMINE-BINDING PERIPLASMIC PROTEIN-RELATED"/>
    <property type="match status" value="1"/>
</dbReference>
<dbReference type="SUPFAM" id="SSF53850">
    <property type="entry name" value="Periplasmic binding protein-like II"/>
    <property type="match status" value="1"/>
</dbReference>
<feature type="chain" id="PRO_5047395918" evidence="2">
    <location>
        <begin position="23"/>
        <end position="347"/>
    </location>
</feature>
<sequence length="347" mass="38310">MKYLTLTCMLTSVLGAWSPAQAQTKTLYVGMNGGTMEKNYTSGIFPDFEKANNVKVVVVPGTSSDIIAKMQAQKDKPQMHVVFLDDGVMYRAVNMNLCEKVRDTPVLKDLYPFARLANDQAVAVDMGVVGIGYNKKLFAEKNWPAPTSWMDFADPKYKQKVVFQSISSSTFGLYGFMMFNRLVGGTDKNVEPGFKKWPTSVGPNVLEYLSSSAKISEMVQTNEAAIFPLTVTAIANLKAKGIPAEFVTPKEGGVLLMVGACALKNNSEPDLSQKLIEYLLSVPAQTKGMEMAASIPVNRNVKLTEAAQAKLGGKTEVLTKNMNTVDWDSVNEKRTEWNNRWNRMVEQ</sequence>
<keyword evidence="1 2" id="KW-0732">Signal</keyword>
<keyword evidence="4" id="KW-1185">Reference proteome</keyword>
<dbReference type="Gene3D" id="3.40.190.10">
    <property type="entry name" value="Periplasmic binding protein-like II"/>
    <property type="match status" value="2"/>
</dbReference>
<dbReference type="PANTHER" id="PTHR30006:SF2">
    <property type="entry name" value="ABC TRANSPORTER SUBSTRATE-BINDING PROTEIN"/>
    <property type="match status" value="1"/>
</dbReference>
<protein>
    <submittedName>
        <fullName evidence="3">Spermidine/putrescine ABC transporter substrate-binding protein</fullName>
    </submittedName>
</protein>